<accession>A0A6P0DJC7</accession>
<organism evidence="1 2">
    <name type="scientific">Rhizobium leguminosarum</name>
    <dbReference type="NCBI Taxonomy" id="384"/>
    <lineage>
        <taxon>Bacteria</taxon>
        <taxon>Pseudomonadati</taxon>
        <taxon>Pseudomonadota</taxon>
        <taxon>Alphaproteobacteria</taxon>
        <taxon>Hyphomicrobiales</taxon>
        <taxon>Rhizobiaceae</taxon>
        <taxon>Rhizobium/Agrobacterium group</taxon>
        <taxon>Rhizobium</taxon>
    </lineage>
</organism>
<protein>
    <submittedName>
        <fullName evidence="1">Uncharacterized protein</fullName>
    </submittedName>
</protein>
<name>A0A6P0DJC7_RHILE</name>
<sequence>MIRLVILLAVGAYVSLVATSSGVLVGSTITPPAKAGDQAKLDCRYFTGFAIAQRPFWYLEGGSGMWGIDTCPRIIKL</sequence>
<reference evidence="1 2" key="1">
    <citation type="submission" date="2020-01" db="EMBL/GenBank/DDBJ databases">
        <title>Rhizobium genotypes associated with high levels of biological nitrogen fixation by grain legumes in a temperate-maritime cropping system.</title>
        <authorList>
            <person name="Maluk M."/>
            <person name="Francesc Ferrando Molina F."/>
            <person name="Lopez Del Egido L."/>
            <person name="Lafos M."/>
            <person name="Langarica-Fuentes A."/>
            <person name="Gebre Yohannes G."/>
            <person name="Young M.W."/>
            <person name="Martin P."/>
            <person name="Gantlett R."/>
            <person name="Kenicer G."/>
            <person name="Hawes C."/>
            <person name="Begg G.S."/>
            <person name="Quilliam R.S."/>
            <person name="Squire G.R."/>
            <person name="Poole P.S."/>
            <person name="Young P.W."/>
            <person name="Iannetta P.M."/>
            <person name="James E.K."/>
        </authorList>
    </citation>
    <scope>NUCLEOTIDE SEQUENCE [LARGE SCALE GENOMIC DNA]</scope>
    <source>
        <strain evidence="1 2">JHI944</strain>
    </source>
</reference>
<evidence type="ECO:0000313" key="1">
    <source>
        <dbReference type="EMBL" id="NEK52062.1"/>
    </source>
</evidence>
<dbReference type="AlphaFoldDB" id="A0A6P0DJC7"/>
<gene>
    <name evidence="1" type="ORF">GUK36_21785</name>
</gene>
<dbReference type="EMBL" id="WXXP01000009">
    <property type="protein sequence ID" value="NEK52062.1"/>
    <property type="molecule type" value="Genomic_DNA"/>
</dbReference>
<comment type="caution">
    <text evidence="1">The sequence shown here is derived from an EMBL/GenBank/DDBJ whole genome shotgun (WGS) entry which is preliminary data.</text>
</comment>
<dbReference type="RefSeq" id="WP_018517273.1">
    <property type="nucleotide sequence ID" value="NZ_CP121635.1"/>
</dbReference>
<proteinExistence type="predicted"/>
<evidence type="ECO:0000313" key="2">
    <source>
        <dbReference type="Proteomes" id="UP000471409"/>
    </source>
</evidence>
<dbReference type="Proteomes" id="UP000471409">
    <property type="component" value="Unassembled WGS sequence"/>
</dbReference>